<dbReference type="EMBL" id="UINC01018519">
    <property type="protein sequence ID" value="SVA77861.1"/>
    <property type="molecule type" value="Genomic_DNA"/>
</dbReference>
<dbReference type="AlphaFoldDB" id="A0A381YML3"/>
<proteinExistence type="predicted"/>
<name>A0A381YML3_9ZZZZ</name>
<sequence>MNIIIAPSGAAKDSIEKFPSGD</sequence>
<organism evidence="1">
    <name type="scientific">marine metagenome</name>
    <dbReference type="NCBI Taxonomy" id="408172"/>
    <lineage>
        <taxon>unclassified sequences</taxon>
        <taxon>metagenomes</taxon>
        <taxon>ecological metagenomes</taxon>
    </lineage>
</organism>
<protein>
    <submittedName>
        <fullName evidence="1">Uncharacterized protein</fullName>
    </submittedName>
</protein>
<reference evidence="1" key="1">
    <citation type="submission" date="2018-05" db="EMBL/GenBank/DDBJ databases">
        <authorList>
            <person name="Lanie J.A."/>
            <person name="Ng W.-L."/>
            <person name="Kazmierczak K.M."/>
            <person name="Andrzejewski T.M."/>
            <person name="Davidsen T.M."/>
            <person name="Wayne K.J."/>
            <person name="Tettelin H."/>
            <person name="Glass J.I."/>
            <person name="Rusch D."/>
            <person name="Podicherti R."/>
            <person name="Tsui H.-C.T."/>
            <person name="Winkler M.E."/>
        </authorList>
    </citation>
    <scope>NUCLEOTIDE SEQUENCE</scope>
</reference>
<gene>
    <name evidence="1" type="ORF">METZ01_LOCUS130715</name>
</gene>
<accession>A0A381YML3</accession>
<evidence type="ECO:0000313" key="1">
    <source>
        <dbReference type="EMBL" id="SVA77861.1"/>
    </source>
</evidence>